<dbReference type="RefSeq" id="WP_345361439.1">
    <property type="nucleotide sequence ID" value="NZ_BAABII010000005.1"/>
</dbReference>
<dbReference type="Pfam" id="PF14023">
    <property type="entry name" value="Bestrophin-like"/>
    <property type="match status" value="1"/>
</dbReference>
<proteinExistence type="predicted"/>
<protein>
    <recommendedName>
        <fullName evidence="4">DUF4239 domain-containing protein</fullName>
    </recommendedName>
</protein>
<feature type="transmembrane region" description="Helical" evidence="1">
    <location>
        <begin position="40"/>
        <end position="60"/>
    </location>
</feature>
<name>A0ABV4CR18_9PSEU</name>
<dbReference type="Proteomes" id="UP001564626">
    <property type="component" value="Unassembled WGS sequence"/>
</dbReference>
<gene>
    <name evidence="2" type="ORF">AB8O55_20815</name>
</gene>
<accession>A0ABV4CR18</accession>
<keyword evidence="1" id="KW-0472">Membrane</keyword>
<comment type="caution">
    <text evidence="2">The sequence shown here is derived from an EMBL/GenBank/DDBJ whole genome shotgun (WGS) entry which is preliminary data.</text>
</comment>
<dbReference type="InterPro" id="IPR025333">
    <property type="entry name" value="DUF4239"/>
</dbReference>
<evidence type="ECO:0000313" key="3">
    <source>
        <dbReference type="Proteomes" id="UP001564626"/>
    </source>
</evidence>
<feature type="transmembrane region" description="Helical" evidence="1">
    <location>
        <begin position="205"/>
        <end position="224"/>
    </location>
</feature>
<keyword evidence="1" id="KW-1133">Transmembrane helix</keyword>
<dbReference type="EMBL" id="JBGEHV010000043">
    <property type="protein sequence ID" value="MEY8041859.1"/>
    <property type="molecule type" value="Genomic_DNA"/>
</dbReference>
<feature type="transmembrane region" description="Helical" evidence="1">
    <location>
        <begin position="180"/>
        <end position="199"/>
    </location>
</feature>
<evidence type="ECO:0000313" key="2">
    <source>
        <dbReference type="EMBL" id="MEY8041859.1"/>
    </source>
</evidence>
<organism evidence="2 3">
    <name type="scientific">Saccharopolyspora cebuensis</name>
    <dbReference type="NCBI Taxonomy" id="418759"/>
    <lineage>
        <taxon>Bacteria</taxon>
        <taxon>Bacillati</taxon>
        <taxon>Actinomycetota</taxon>
        <taxon>Actinomycetes</taxon>
        <taxon>Pseudonocardiales</taxon>
        <taxon>Pseudonocardiaceae</taxon>
        <taxon>Saccharopolyspora</taxon>
    </lineage>
</organism>
<sequence>MSILSIVSVGLLALVVAGITLLIARRKAVADGGSDSDSQSFVGGVLNALFTVVLAFYIVFAWQNGDDIESAAKQEANALTDIYWQASVAPAPQAAAIQSLTEQYAERVVDHEWAALDESRTDPEVDRLLNALRGEVLALPADDEAVKSAREQSLQSIRQIDEGHRERVDIATDSKTFNTVLLAGSALGAALMIAFPLLVGLSMRPANIASMVLLSSTLGLVLYLSTALMHPLSGPFGIDPDPFRTTLEGFSRTTTSGA</sequence>
<reference evidence="2 3" key="1">
    <citation type="submission" date="2024-08" db="EMBL/GenBank/DDBJ databases">
        <title>Genome mining of Saccharopolyspora cebuensis PGLac3 from Nigerian medicinal plant.</title>
        <authorList>
            <person name="Ezeobiora C.E."/>
            <person name="Igbokwe N.H."/>
            <person name="Amin D.H."/>
            <person name="Mendie U.E."/>
        </authorList>
    </citation>
    <scope>NUCLEOTIDE SEQUENCE [LARGE SCALE GENOMIC DNA]</scope>
    <source>
        <strain evidence="2 3">PGLac3</strain>
    </source>
</reference>
<keyword evidence="3" id="KW-1185">Reference proteome</keyword>
<keyword evidence="1" id="KW-0812">Transmembrane</keyword>
<evidence type="ECO:0008006" key="4">
    <source>
        <dbReference type="Google" id="ProtNLM"/>
    </source>
</evidence>
<evidence type="ECO:0000256" key="1">
    <source>
        <dbReference type="SAM" id="Phobius"/>
    </source>
</evidence>